<organism evidence="1 2">
    <name type="scientific">Glutamicibacter ardleyensis</name>
    <dbReference type="NCBI Taxonomy" id="225894"/>
    <lineage>
        <taxon>Bacteria</taxon>
        <taxon>Bacillati</taxon>
        <taxon>Actinomycetota</taxon>
        <taxon>Actinomycetes</taxon>
        <taxon>Micrococcales</taxon>
        <taxon>Micrococcaceae</taxon>
        <taxon>Glutamicibacter</taxon>
    </lineage>
</organism>
<name>A0ABQ2DXD8_9MICC</name>
<keyword evidence="2" id="KW-1185">Reference proteome</keyword>
<sequence>MQKVWGMLRSLAHVIIIWNRPHPEVVAATDGRRIWIDPSLTAVEQHCFLAHEAIHIQHGHTSCQTPAVERQVRLEVARFLISFEDLQTVAGWSRCPTIMAEELNVTEQVLLDRLVTLDGQQIQTLWPPGEHIA</sequence>
<evidence type="ECO:0000313" key="2">
    <source>
        <dbReference type="Proteomes" id="UP000606115"/>
    </source>
</evidence>
<comment type="caution">
    <text evidence="1">The sequence shown here is derived from an EMBL/GenBank/DDBJ whole genome shotgun (WGS) entry which is preliminary data.</text>
</comment>
<reference evidence="2" key="1">
    <citation type="journal article" date="2019" name="Int. J. Syst. Evol. Microbiol.">
        <title>The Global Catalogue of Microorganisms (GCM) 10K type strain sequencing project: providing services to taxonomists for standard genome sequencing and annotation.</title>
        <authorList>
            <consortium name="The Broad Institute Genomics Platform"/>
            <consortium name="The Broad Institute Genome Sequencing Center for Infectious Disease"/>
            <person name="Wu L."/>
            <person name="Ma J."/>
        </authorList>
    </citation>
    <scope>NUCLEOTIDE SEQUENCE [LARGE SCALE GENOMIC DNA]</scope>
    <source>
        <strain evidence="2">CGMCC 1.3685</strain>
    </source>
</reference>
<dbReference type="Proteomes" id="UP000606115">
    <property type="component" value="Unassembled WGS sequence"/>
</dbReference>
<proteinExistence type="predicted"/>
<accession>A0ABQ2DXD8</accession>
<evidence type="ECO:0008006" key="3">
    <source>
        <dbReference type="Google" id="ProtNLM"/>
    </source>
</evidence>
<protein>
    <recommendedName>
        <fullName evidence="3">ImmA/IrrE family metallo-endopeptidase</fullName>
    </recommendedName>
</protein>
<dbReference type="EMBL" id="BMKX01000015">
    <property type="protein sequence ID" value="GGJ74600.1"/>
    <property type="molecule type" value="Genomic_DNA"/>
</dbReference>
<gene>
    <name evidence="1" type="ORF">GCM10007173_37000</name>
</gene>
<evidence type="ECO:0000313" key="1">
    <source>
        <dbReference type="EMBL" id="GGJ74600.1"/>
    </source>
</evidence>